<proteinExistence type="predicted"/>
<comment type="caution">
    <text evidence="3">The sequence shown here is derived from an EMBL/GenBank/DDBJ whole genome shotgun (WGS) entry which is preliminary data.</text>
</comment>
<dbReference type="Proteomes" id="UP001166286">
    <property type="component" value="Unassembled WGS sequence"/>
</dbReference>
<keyword evidence="2" id="KW-0472">Membrane</keyword>
<evidence type="ECO:0000313" key="3">
    <source>
        <dbReference type="EMBL" id="KAK0516229.1"/>
    </source>
</evidence>
<feature type="transmembrane region" description="Helical" evidence="2">
    <location>
        <begin position="12"/>
        <end position="30"/>
    </location>
</feature>
<organism evidence="3 4">
    <name type="scientific">Cladonia borealis</name>
    <dbReference type="NCBI Taxonomy" id="184061"/>
    <lineage>
        <taxon>Eukaryota</taxon>
        <taxon>Fungi</taxon>
        <taxon>Dikarya</taxon>
        <taxon>Ascomycota</taxon>
        <taxon>Pezizomycotina</taxon>
        <taxon>Lecanoromycetes</taxon>
        <taxon>OSLEUM clade</taxon>
        <taxon>Lecanoromycetidae</taxon>
        <taxon>Lecanorales</taxon>
        <taxon>Lecanorineae</taxon>
        <taxon>Cladoniaceae</taxon>
        <taxon>Cladonia</taxon>
    </lineage>
</organism>
<feature type="region of interest" description="Disordered" evidence="1">
    <location>
        <begin position="51"/>
        <end position="99"/>
    </location>
</feature>
<name>A0AA39R9J9_9LECA</name>
<dbReference type="EMBL" id="JAFEKC020000002">
    <property type="protein sequence ID" value="KAK0516229.1"/>
    <property type="molecule type" value="Genomic_DNA"/>
</dbReference>
<sequence>MSKVIQLHRRKFIAGGVLIGAWALVQNGILPNPFYTPGVQNIEKRYSSLGGAKNHQPAVATKKGDSEDVVGRQETQKGMGTPYHQEKIGEQRSDPSTFDKTWNQAQYHAEKGK</sequence>
<keyword evidence="2" id="KW-1133">Transmembrane helix</keyword>
<keyword evidence="2" id="KW-0812">Transmembrane</keyword>
<gene>
    <name evidence="3" type="ORF">JMJ35_000832</name>
</gene>
<feature type="compositionally biased region" description="Basic and acidic residues" evidence="1">
    <location>
        <begin position="84"/>
        <end position="93"/>
    </location>
</feature>
<evidence type="ECO:0000256" key="1">
    <source>
        <dbReference type="SAM" id="MobiDB-lite"/>
    </source>
</evidence>
<feature type="compositionally biased region" description="Basic and acidic residues" evidence="1">
    <location>
        <begin position="62"/>
        <end position="75"/>
    </location>
</feature>
<evidence type="ECO:0000313" key="4">
    <source>
        <dbReference type="Proteomes" id="UP001166286"/>
    </source>
</evidence>
<accession>A0AA39R9J9</accession>
<keyword evidence="4" id="KW-1185">Reference proteome</keyword>
<protein>
    <submittedName>
        <fullName evidence="3">Uncharacterized protein</fullName>
    </submittedName>
</protein>
<reference evidence="3" key="1">
    <citation type="submission" date="2023-03" db="EMBL/GenBank/DDBJ databases">
        <title>Complete genome of Cladonia borealis.</title>
        <authorList>
            <person name="Park H."/>
        </authorList>
    </citation>
    <scope>NUCLEOTIDE SEQUENCE</scope>
    <source>
        <strain evidence="3">ANT050790</strain>
    </source>
</reference>
<dbReference type="AlphaFoldDB" id="A0AA39R9J9"/>
<evidence type="ECO:0000256" key="2">
    <source>
        <dbReference type="SAM" id="Phobius"/>
    </source>
</evidence>